<keyword evidence="5" id="KW-1185">Reference proteome</keyword>
<accession>A0A371Z4B9</accession>
<feature type="transmembrane region" description="Helical" evidence="2">
    <location>
        <begin position="221"/>
        <end position="242"/>
    </location>
</feature>
<dbReference type="RefSeq" id="WP_116701681.1">
    <property type="nucleotide sequence ID" value="NZ_QUWV01000011.1"/>
</dbReference>
<feature type="domain" description="Acyltransferase 3" evidence="3">
    <location>
        <begin position="9"/>
        <end position="330"/>
    </location>
</feature>
<feature type="transmembrane region" description="Helical" evidence="2">
    <location>
        <begin position="168"/>
        <end position="188"/>
    </location>
</feature>
<dbReference type="Pfam" id="PF01757">
    <property type="entry name" value="Acyl_transf_3"/>
    <property type="match status" value="1"/>
</dbReference>
<evidence type="ECO:0000313" key="4">
    <source>
        <dbReference type="EMBL" id="RFD21337.1"/>
    </source>
</evidence>
<organism evidence="4 5">
    <name type="scientific">Komagataeibacter melaceti</name>
    <dbReference type="NCBI Taxonomy" id="2766577"/>
    <lineage>
        <taxon>Bacteria</taxon>
        <taxon>Pseudomonadati</taxon>
        <taxon>Pseudomonadota</taxon>
        <taxon>Alphaproteobacteria</taxon>
        <taxon>Acetobacterales</taxon>
        <taxon>Acetobacteraceae</taxon>
        <taxon>Komagataeibacter</taxon>
    </lineage>
</organism>
<feature type="transmembrane region" description="Helical" evidence="2">
    <location>
        <begin position="144"/>
        <end position="161"/>
    </location>
</feature>
<feature type="transmembrane region" description="Helical" evidence="2">
    <location>
        <begin position="248"/>
        <end position="266"/>
    </location>
</feature>
<sequence length="375" mass="40710">MAGPRHHYAALDGVRGFAALSVMVYHLGHWLDVPGLAVNSGLAVDLFFCLSGYVLSLSYGGRMAGAGSLSMGQFFRRRLVRLMPVIIVATLLGGAYVISRGRMNGADISPMVILTAVVLALLNLPYPWAPHAIGGPQVFPLNGPQYSLFLELFINLFWWFLRRVDQRYLAAAMVVLCVPLLYFTGLGGDVPATFWSGLPRVGASFFLGVASYRLAPVLPAFLLRPSVFAACMCIMAVLFMWPVDVPRGVAMIWITVLSPLLVMSGARVRLSPVSARISLWGGEISYPLYALHYPVFCWVNGLFQAVTHQRIPMVEMPLVGMVVLVVSLAVLKGIDEPVRARLSRRRGGADATTPTGRASYPMAGATVAASARNER</sequence>
<feature type="transmembrane region" description="Helical" evidence="2">
    <location>
        <begin position="37"/>
        <end position="59"/>
    </location>
</feature>
<evidence type="ECO:0000313" key="5">
    <source>
        <dbReference type="Proteomes" id="UP000262371"/>
    </source>
</evidence>
<dbReference type="PANTHER" id="PTHR23028">
    <property type="entry name" value="ACETYLTRANSFERASE"/>
    <property type="match status" value="1"/>
</dbReference>
<keyword evidence="2" id="KW-1133">Transmembrane helix</keyword>
<feature type="region of interest" description="Disordered" evidence="1">
    <location>
        <begin position="343"/>
        <end position="375"/>
    </location>
</feature>
<evidence type="ECO:0000259" key="3">
    <source>
        <dbReference type="Pfam" id="PF01757"/>
    </source>
</evidence>
<comment type="caution">
    <text evidence="4">The sequence shown here is derived from an EMBL/GenBank/DDBJ whole genome shotgun (WGS) entry which is preliminary data.</text>
</comment>
<dbReference type="AlphaFoldDB" id="A0A371Z4B9"/>
<gene>
    <name evidence="4" type="ORF">DY926_01055</name>
</gene>
<dbReference type="EMBL" id="QUWV01000011">
    <property type="protein sequence ID" value="RFD21337.1"/>
    <property type="molecule type" value="Genomic_DNA"/>
</dbReference>
<reference evidence="4 5" key="1">
    <citation type="submission" date="2018-08" db="EMBL/GenBank/DDBJ databases">
        <title>Komagataeibacter sp. AV 382.</title>
        <authorList>
            <person name="Skraban J."/>
            <person name="Trcek J."/>
        </authorList>
    </citation>
    <scope>NUCLEOTIDE SEQUENCE [LARGE SCALE GENOMIC DNA]</scope>
    <source>
        <strain evidence="4 5">AV 382</strain>
    </source>
</reference>
<proteinExistence type="predicted"/>
<dbReference type="Proteomes" id="UP000262371">
    <property type="component" value="Unassembled WGS sequence"/>
</dbReference>
<feature type="transmembrane region" description="Helical" evidence="2">
    <location>
        <begin position="111"/>
        <end position="129"/>
    </location>
</feature>
<feature type="transmembrane region" description="Helical" evidence="2">
    <location>
        <begin position="194"/>
        <end position="214"/>
    </location>
</feature>
<keyword evidence="4" id="KW-0808">Transferase</keyword>
<dbReference type="PANTHER" id="PTHR23028:SF134">
    <property type="entry name" value="PUTATIVE (AFU_ORTHOLOGUE AFUA_4G08520)-RELATED"/>
    <property type="match status" value="1"/>
</dbReference>
<name>A0A371Z4B9_9PROT</name>
<protein>
    <submittedName>
        <fullName evidence="4">Acyltransferase</fullName>
    </submittedName>
</protein>
<feature type="transmembrane region" description="Helical" evidence="2">
    <location>
        <begin position="286"/>
        <end position="306"/>
    </location>
</feature>
<feature type="transmembrane region" description="Helical" evidence="2">
    <location>
        <begin position="318"/>
        <end position="335"/>
    </location>
</feature>
<dbReference type="GO" id="GO:0016747">
    <property type="term" value="F:acyltransferase activity, transferring groups other than amino-acyl groups"/>
    <property type="evidence" value="ECO:0007669"/>
    <property type="project" value="InterPro"/>
</dbReference>
<keyword evidence="4" id="KW-0012">Acyltransferase</keyword>
<evidence type="ECO:0000256" key="1">
    <source>
        <dbReference type="SAM" id="MobiDB-lite"/>
    </source>
</evidence>
<keyword evidence="2" id="KW-0812">Transmembrane</keyword>
<dbReference type="InterPro" id="IPR050879">
    <property type="entry name" value="Acyltransferase_3"/>
</dbReference>
<dbReference type="InterPro" id="IPR002656">
    <property type="entry name" value="Acyl_transf_3_dom"/>
</dbReference>
<keyword evidence="2" id="KW-0472">Membrane</keyword>
<dbReference type="OrthoDB" id="9796461at2"/>
<feature type="transmembrane region" description="Helical" evidence="2">
    <location>
        <begin position="79"/>
        <end position="99"/>
    </location>
</feature>
<evidence type="ECO:0000256" key="2">
    <source>
        <dbReference type="SAM" id="Phobius"/>
    </source>
</evidence>